<sequence>MPTYDYRCEKCGHEFEIMLPIARRTEPVETPCARESPVCGGEVKQIIVAASGLADPVRLGIRKPDDGFKDMMRRMKKNVHGAQDMDLNF</sequence>
<proteinExistence type="predicted"/>
<organism evidence="2">
    <name type="scientific">marine metagenome</name>
    <dbReference type="NCBI Taxonomy" id="408172"/>
    <lineage>
        <taxon>unclassified sequences</taxon>
        <taxon>metagenomes</taxon>
        <taxon>ecological metagenomes</taxon>
    </lineage>
</organism>
<name>A0A382S3I4_9ZZZZ</name>
<protein>
    <recommendedName>
        <fullName evidence="1">Putative regulatory protein FmdB zinc ribbon domain-containing protein</fullName>
    </recommendedName>
</protein>
<dbReference type="NCBIfam" id="TIGR02605">
    <property type="entry name" value="CxxC_CxxC_SSSS"/>
    <property type="match status" value="1"/>
</dbReference>
<feature type="domain" description="Putative regulatory protein FmdB zinc ribbon" evidence="1">
    <location>
        <begin position="1"/>
        <end position="48"/>
    </location>
</feature>
<dbReference type="Pfam" id="PF09723">
    <property type="entry name" value="Zn_ribbon_8"/>
    <property type="match status" value="1"/>
</dbReference>
<gene>
    <name evidence="2" type="ORF">METZ01_LOCUS357343</name>
</gene>
<evidence type="ECO:0000259" key="1">
    <source>
        <dbReference type="SMART" id="SM00834"/>
    </source>
</evidence>
<dbReference type="InterPro" id="IPR013429">
    <property type="entry name" value="Regulatory_FmdB_Zinc_ribbon"/>
</dbReference>
<reference evidence="2" key="1">
    <citation type="submission" date="2018-05" db="EMBL/GenBank/DDBJ databases">
        <authorList>
            <person name="Lanie J.A."/>
            <person name="Ng W.-L."/>
            <person name="Kazmierczak K.M."/>
            <person name="Andrzejewski T.M."/>
            <person name="Davidsen T.M."/>
            <person name="Wayne K.J."/>
            <person name="Tettelin H."/>
            <person name="Glass J.I."/>
            <person name="Rusch D."/>
            <person name="Podicherti R."/>
            <person name="Tsui H.-C.T."/>
            <person name="Winkler M.E."/>
        </authorList>
    </citation>
    <scope>NUCLEOTIDE SEQUENCE</scope>
</reference>
<accession>A0A382S3I4</accession>
<dbReference type="EMBL" id="UINC01126177">
    <property type="protein sequence ID" value="SVD04489.1"/>
    <property type="molecule type" value="Genomic_DNA"/>
</dbReference>
<evidence type="ECO:0000313" key="2">
    <source>
        <dbReference type="EMBL" id="SVD04489.1"/>
    </source>
</evidence>
<dbReference type="AlphaFoldDB" id="A0A382S3I4"/>
<dbReference type="SMART" id="SM00834">
    <property type="entry name" value="CxxC_CXXC_SSSS"/>
    <property type="match status" value="1"/>
</dbReference>